<sequence>MAVVLITGCSSGIGLETALAFARRGDRVHASMRNPAKADGLRERARAEGLDIEVLTLDVTDDASVTTAVRTVEERHGAVGVLVNNAGVDYTSAVEAASLEQARAVMETNYWGALRTIRAVLPAMRARGGGVIVNVSSLAARMFSVPHGGFYTSSKAALGAASEALAAEVRPFGIRVVCAEPGAFASRIHENAAEREPSGDDPYAADEAWLARFLSRMGEGAGDSREAAEAIVAAVENPATPLHTVIGKEAETALEFTRGVSYEEWLPQFVQLAESMAGPRPGPEGAPSRVTEP</sequence>
<evidence type="ECO:0000256" key="1">
    <source>
        <dbReference type="ARBA" id="ARBA00006484"/>
    </source>
</evidence>
<dbReference type="SUPFAM" id="SSF51735">
    <property type="entry name" value="NAD(P)-binding Rossmann-fold domains"/>
    <property type="match status" value="1"/>
</dbReference>
<name>A0ABW0A6Q6_9ACTN</name>
<dbReference type="InterPro" id="IPR036291">
    <property type="entry name" value="NAD(P)-bd_dom_sf"/>
</dbReference>
<keyword evidence="6" id="KW-1185">Reference proteome</keyword>
<dbReference type="EC" id="1.1.-.-" evidence="5"/>
<dbReference type="CDD" id="cd05374">
    <property type="entry name" value="17beta-HSD-like_SDR_c"/>
    <property type="match status" value="1"/>
</dbReference>
<evidence type="ECO:0000259" key="4">
    <source>
        <dbReference type="SMART" id="SM00822"/>
    </source>
</evidence>
<feature type="domain" description="Ketoreductase" evidence="4">
    <location>
        <begin position="2"/>
        <end position="182"/>
    </location>
</feature>
<dbReference type="PRINTS" id="PR00080">
    <property type="entry name" value="SDRFAMILY"/>
</dbReference>
<evidence type="ECO:0000256" key="2">
    <source>
        <dbReference type="ARBA" id="ARBA00023002"/>
    </source>
</evidence>
<dbReference type="InterPro" id="IPR051911">
    <property type="entry name" value="SDR_oxidoreductase"/>
</dbReference>
<dbReference type="InterPro" id="IPR057326">
    <property type="entry name" value="KR_dom"/>
</dbReference>
<dbReference type="EMBL" id="JBHSKJ010000017">
    <property type="protein sequence ID" value="MFC5148288.1"/>
    <property type="molecule type" value="Genomic_DNA"/>
</dbReference>
<comment type="caution">
    <text evidence="5">The sequence shown here is derived from an EMBL/GenBank/DDBJ whole genome shotgun (WGS) entry which is preliminary data.</text>
</comment>
<dbReference type="PRINTS" id="PR00081">
    <property type="entry name" value="GDHRDH"/>
</dbReference>
<evidence type="ECO:0000313" key="6">
    <source>
        <dbReference type="Proteomes" id="UP001596222"/>
    </source>
</evidence>
<dbReference type="PANTHER" id="PTHR43976:SF16">
    <property type="entry name" value="SHORT-CHAIN DEHYDROGENASE_REDUCTASE FAMILY PROTEIN"/>
    <property type="match status" value="1"/>
</dbReference>
<protein>
    <submittedName>
        <fullName evidence="5">SDR family oxidoreductase</fullName>
        <ecNumber evidence="5">1.1.-.-</ecNumber>
    </submittedName>
</protein>
<dbReference type="SMART" id="SM00822">
    <property type="entry name" value="PKS_KR"/>
    <property type="match status" value="1"/>
</dbReference>
<organism evidence="5 6">
    <name type="scientific">Streptomyces aureoversilis</name>
    <dbReference type="NCBI Taxonomy" id="67277"/>
    <lineage>
        <taxon>Bacteria</taxon>
        <taxon>Bacillati</taxon>
        <taxon>Actinomycetota</taxon>
        <taxon>Actinomycetes</taxon>
        <taxon>Kitasatosporales</taxon>
        <taxon>Streptomycetaceae</taxon>
        <taxon>Streptomyces</taxon>
    </lineage>
</organism>
<dbReference type="Gene3D" id="3.40.50.720">
    <property type="entry name" value="NAD(P)-binding Rossmann-like Domain"/>
    <property type="match status" value="1"/>
</dbReference>
<gene>
    <name evidence="5" type="ORF">ACFPP6_26815</name>
</gene>
<reference evidence="6" key="1">
    <citation type="journal article" date="2019" name="Int. J. Syst. Evol. Microbiol.">
        <title>The Global Catalogue of Microorganisms (GCM) 10K type strain sequencing project: providing services to taxonomists for standard genome sequencing and annotation.</title>
        <authorList>
            <consortium name="The Broad Institute Genomics Platform"/>
            <consortium name="The Broad Institute Genome Sequencing Center for Infectious Disease"/>
            <person name="Wu L."/>
            <person name="Ma J."/>
        </authorList>
    </citation>
    <scope>NUCLEOTIDE SEQUENCE [LARGE SCALE GENOMIC DNA]</scope>
    <source>
        <strain evidence="6">CGMCC 4.1641</strain>
    </source>
</reference>
<evidence type="ECO:0000256" key="3">
    <source>
        <dbReference type="RuleBase" id="RU000363"/>
    </source>
</evidence>
<dbReference type="InterPro" id="IPR002347">
    <property type="entry name" value="SDR_fam"/>
</dbReference>
<accession>A0ABW0A6Q6</accession>
<dbReference type="PANTHER" id="PTHR43976">
    <property type="entry name" value="SHORT CHAIN DEHYDROGENASE"/>
    <property type="match status" value="1"/>
</dbReference>
<dbReference type="GO" id="GO:0016491">
    <property type="term" value="F:oxidoreductase activity"/>
    <property type="evidence" value="ECO:0007669"/>
    <property type="project" value="UniProtKB-KW"/>
</dbReference>
<dbReference type="RefSeq" id="WP_382047367.1">
    <property type="nucleotide sequence ID" value="NZ_JBHSKJ010000017.1"/>
</dbReference>
<evidence type="ECO:0000313" key="5">
    <source>
        <dbReference type="EMBL" id="MFC5148288.1"/>
    </source>
</evidence>
<proteinExistence type="inferred from homology"/>
<comment type="similarity">
    <text evidence="1 3">Belongs to the short-chain dehydrogenases/reductases (SDR) family.</text>
</comment>
<dbReference type="Proteomes" id="UP001596222">
    <property type="component" value="Unassembled WGS sequence"/>
</dbReference>
<dbReference type="Pfam" id="PF00106">
    <property type="entry name" value="adh_short"/>
    <property type="match status" value="1"/>
</dbReference>
<keyword evidence="2 5" id="KW-0560">Oxidoreductase</keyword>